<evidence type="ECO:0000256" key="4">
    <source>
        <dbReference type="SAM" id="MobiDB-lite"/>
    </source>
</evidence>
<dbReference type="Proteomes" id="UP001501671">
    <property type="component" value="Unassembled WGS sequence"/>
</dbReference>
<evidence type="ECO:0000256" key="3">
    <source>
        <dbReference type="SAM" id="Coils"/>
    </source>
</evidence>
<keyword evidence="2" id="KW-0472">Membrane</keyword>
<reference evidence="6" key="1">
    <citation type="journal article" date="2019" name="Int. J. Syst. Evol. Microbiol.">
        <title>The Global Catalogue of Microorganisms (GCM) 10K type strain sequencing project: providing services to taxonomists for standard genome sequencing and annotation.</title>
        <authorList>
            <consortium name="The Broad Institute Genomics Platform"/>
            <consortium name="The Broad Institute Genome Sequencing Center for Infectious Disease"/>
            <person name="Wu L."/>
            <person name="Ma J."/>
        </authorList>
    </citation>
    <scope>NUCLEOTIDE SEQUENCE [LARGE SCALE GENOMIC DNA]</scope>
    <source>
        <strain evidence="6">JCM 17666</strain>
    </source>
</reference>
<dbReference type="RefSeq" id="WP_345246292.1">
    <property type="nucleotide sequence ID" value="NZ_BAABFO010000002.1"/>
</dbReference>
<feature type="region of interest" description="Disordered" evidence="4">
    <location>
        <begin position="481"/>
        <end position="529"/>
    </location>
</feature>
<keyword evidence="2" id="KW-0812">Transmembrane</keyword>
<dbReference type="NCBIfam" id="TIGR01845">
    <property type="entry name" value="outer_NodT"/>
    <property type="match status" value="1"/>
</dbReference>
<name>A0ABP8GI54_9BURK</name>
<keyword evidence="6" id="KW-1185">Reference proteome</keyword>
<comment type="similarity">
    <text evidence="1 2">Belongs to the outer membrane factor (OMF) (TC 1.B.17) family.</text>
</comment>
<evidence type="ECO:0000313" key="6">
    <source>
        <dbReference type="Proteomes" id="UP001501671"/>
    </source>
</evidence>
<keyword evidence="2" id="KW-1134">Transmembrane beta strand</keyword>
<feature type="coiled-coil region" evidence="3">
    <location>
        <begin position="234"/>
        <end position="261"/>
    </location>
</feature>
<dbReference type="PANTHER" id="PTHR30203:SF33">
    <property type="entry name" value="BLR4455 PROTEIN"/>
    <property type="match status" value="1"/>
</dbReference>
<protein>
    <submittedName>
        <fullName evidence="5">Efflux transporter outer membrane subunit</fullName>
    </submittedName>
</protein>
<dbReference type="SUPFAM" id="SSF56954">
    <property type="entry name" value="Outer membrane efflux proteins (OEP)"/>
    <property type="match status" value="1"/>
</dbReference>
<feature type="chain" id="PRO_5044972564" evidence="2">
    <location>
        <begin position="23"/>
        <end position="529"/>
    </location>
</feature>
<evidence type="ECO:0000313" key="5">
    <source>
        <dbReference type="EMBL" id="GAA4324773.1"/>
    </source>
</evidence>
<proteinExistence type="inferred from homology"/>
<accession>A0ABP8GI54</accession>
<comment type="caution">
    <text evidence="5">The sequence shown here is derived from an EMBL/GenBank/DDBJ whole genome shotgun (WGS) entry which is preliminary data.</text>
</comment>
<feature type="compositionally biased region" description="Low complexity" evidence="4">
    <location>
        <begin position="487"/>
        <end position="529"/>
    </location>
</feature>
<keyword evidence="3" id="KW-0175">Coiled coil</keyword>
<dbReference type="EMBL" id="BAABFO010000002">
    <property type="protein sequence ID" value="GAA4324773.1"/>
    <property type="molecule type" value="Genomic_DNA"/>
</dbReference>
<dbReference type="InterPro" id="IPR003423">
    <property type="entry name" value="OMP_efflux"/>
</dbReference>
<gene>
    <name evidence="5" type="ORF">GCM10023144_06580</name>
</gene>
<dbReference type="Gene3D" id="1.20.1600.10">
    <property type="entry name" value="Outer membrane efflux proteins (OEP)"/>
    <property type="match status" value="1"/>
</dbReference>
<keyword evidence="2" id="KW-0732">Signal</keyword>
<sequence length="529" mass="55439">MRAPAALAAVLFAALLTGCAVGPDYVRPQAATGAEFKEAAGWKRAEPADTALRGDWWRIYGDPVLDGLMAQVETANQTLAQSEAQYRQALALIRGTRAGLYPTVTGNASATRSGTGASSSVTTNSNGTIINNGGSGGSNIRNQFSLNAGVSWEADLWGSIRRSVEADTASAQASAANVGAARLSAQSTLARTYFQLRVMDEQERLLEATIRVYERSLRLNENRYAAGVSARADIAQARTQLESARAQAIDLQWQRAQLEHAIAILAGQPPSTFSLAAAPLNPALPDIPVGLPSELLERRPDVAAAERQVAAANARIGVAQAAYFPSLTLSASLGYRSSSFADWLTAPARFWSLGPALAAPIFDAGLRRSQVEQARAAYDAQVAAYRQTVLSALAETEDYLVQLRVMAQEQDVQQRALDAARESLRLANNQFESGLIDYLSLATLQTSALNNERTMLTLLGSRLTASVQLIAALGGGWDPSQIPPPIGAAQPGNGAPQAGDTPTAAASPAGAASAAQTADATSPQAAGGR</sequence>
<feature type="coiled-coil region" evidence="3">
    <location>
        <begin position="65"/>
        <end position="92"/>
    </location>
</feature>
<feature type="signal peptide" evidence="2">
    <location>
        <begin position="1"/>
        <end position="22"/>
    </location>
</feature>
<dbReference type="PANTHER" id="PTHR30203">
    <property type="entry name" value="OUTER MEMBRANE CATION EFFLUX PROTEIN"/>
    <property type="match status" value="1"/>
</dbReference>
<evidence type="ECO:0000256" key="2">
    <source>
        <dbReference type="RuleBase" id="RU362097"/>
    </source>
</evidence>
<keyword evidence="2" id="KW-0449">Lipoprotein</keyword>
<dbReference type="PROSITE" id="PS51257">
    <property type="entry name" value="PROKAR_LIPOPROTEIN"/>
    <property type="match status" value="1"/>
</dbReference>
<comment type="subcellular location">
    <subcellularLocation>
        <location evidence="2">Cell membrane</location>
        <topology evidence="2">Lipid-anchor</topology>
    </subcellularLocation>
</comment>
<organism evidence="5 6">
    <name type="scientific">Pigmentiphaga soli</name>
    <dbReference type="NCBI Taxonomy" id="1007095"/>
    <lineage>
        <taxon>Bacteria</taxon>
        <taxon>Pseudomonadati</taxon>
        <taxon>Pseudomonadota</taxon>
        <taxon>Betaproteobacteria</taxon>
        <taxon>Burkholderiales</taxon>
        <taxon>Alcaligenaceae</taxon>
        <taxon>Pigmentiphaga</taxon>
    </lineage>
</organism>
<dbReference type="InterPro" id="IPR010131">
    <property type="entry name" value="MdtP/NodT-like"/>
</dbReference>
<dbReference type="Pfam" id="PF02321">
    <property type="entry name" value="OEP"/>
    <property type="match status" value="2"/>
</dbReference>
<dbReference type="Gene3D" id="2.20.200.10">
    <property type="entry name" value="Outer membrane efflux proteins (OEP)"/>
    <property type="match status" value="1"/>
</dbReference>
<evidence type="ECO:0000256" key="1">
    <source>
        <dbReference type="ARBA" id="ARBA00007613"/>
    </source>
</evidence>
<keyword evidence="2" id="KW-0564">Palmitate</keyword>